<gene>
    <name evidence="3" type="ORF">HYPSUDRAFT_46998</name>
</gene>
<evidence type="ECO:0000313" key="3">
    <source>
        <dbReference type="EMBL" id="KJA16850.1"/>
    </source>
</evidence>
<dbReference type="Pfam" id="PF24883">
    <property type="entry name" value="NPHP3_N"/>
    <property type="match status" value="1"/>
</dbReference>
<evidence type="ECO:0000256" key="1">
    <source>
        <dbReference type="ARBA" id="ARBA00022737"/>
    </source>
</evidence>
<evidence type="ECO:0000313" key="4">
    <source>
        <dbReference type="Proteomes" id="UP000054270"/>
    </source>
</evidence>
<dbReference type="Gene3D" id="3.40.50.300">
    <property type="entry name" value="P-loop containing nucleotide triphosphate hydrolases"/>
    <property type="match status" value="1"/>
</dbReference>
<dbReference type="AlphaFoldDB" id="A0A0D2P918"/>
<evidence type="ECO:0000259" key="2">
    <source>
        <dbReference type="PROSITE" id="PS50837"/>
    </source>
</evidence>
<sequence>MQQTGGVFQAGPSSNFLIQGGQFVQNGPAPPVHNCYDADDGFKHLQAHVAPTAYASQQVGDAPKCHPNTRTAVLNAIMDWVVVAAVGLQWILWLNGAAGAGKSAIARSIVDLCLKQQIVIARFFFFRADPTRNNTKPVVATLAYQLIKSIPSLDSLITLIIRSDPLIFNESIETQFEALIFEPLRRLHKESRFMKPIVFLLDGVDECHGDDSQVNLIRTITQFVAKRIVPLIVIFSSRAESQLQMAFNSPTVDSILRRLPLDTDYRAANDIRLFLDDSFSEIKSTHRFRSSIDHDWPAPSLIQEIVDKSSSQFIYASVVIKFISSPRFHPVQQLEIVRGLRPAGELTPFAQLDALYRHIFSQVHDHRAISILAVVILSDFPYIKHICEMLDITSNDIHVALADLTSVISYIGARDGTAITFLHASLPDFLLDESRAQQFYIDKGLWHAQFALIFLRKRLSSGPKNLIPHHLSQARCNPQLREAVYTFSPANYISWKPALWSFYINTIKKMDFDDGGRVYRHQLDVVVRHMDKYYPTEMHYLDEKHDITAILGKIASEKEAILRDIVNSGRKVSFWMRSRSCLARVFKKQ</sequence>
<dbReference type="EMBL" id="KN817614">
    <property type="protein sequence ID" value="KJA16850.1"/>
    <property type="molecule type" value="Genomic_DNA"/>
</dbReference>
<dbReference type="STRING" id="945553.A0A0D2P918"/>
<proteinExistence type="predicted"/>
<dbReference type="InterPro" id="IPR056884">
    <property type="entry name" value="NPHP3-like_N"/>
</dbReference>
<reference evidence="4" key="1">
    <citation type="submission" date="2014-04" db="EMBL/GenBank/DDBJ databases">
        <title>Evolutionary Origins and Diversification of the Mycorrhizal Mutualists.</title>
        <authorList>
            <consortium name="DOE Joint Genome Institute"/>
            <consortium name="Mycorrhizal Genomics Consortium"/>
            <person name="Kohler A."/>
            <person name="Kuo A."/>
            <person name="Nagy L.G."/>
            <person name="Floudas D."/>
            <person name="Copeland A."/>
            <person name="Barry K.W."/>
            <person name="Cichocki N."/>
            <person name="Veneault-Fourrey C."/>
            <person name="LaButti K."/>
            <person name="Lindquist E.A."/>
            <person name="Lipzen A."/>
            <person name="Lundell T."/>
            <person name="Morin E."/>
            <person name="Murat C."/>
            <person name="Riley R."/>
            <person name="Ohm R."/>
            <person name="Sun H."/>
            <person name="Tunlid A."/>
            <person name="Henrissat B."/>
            <person name="Grigoriev I.V."/>
            <person name="Hibbett D.S."/>
            <person name="Martin F."/>
        </authorList>
    </citation>
    <scope>NUCLEOTIDE SEQUENCE [LARGE SCALE GENOMIC DNA]</scope>
    <source>
        <strain evidence="4">FD-334 SS-4</strain>
    </source>
</reference>
<dbReference type="PANTHER" id="PTHR10039">
    <property type="entry name" value="AMELOGENIN"/>
    <property type="match status" value="1"/>
</dbReference>
<organism evidence="3 4">
    <name type="scientific">Hypholoma sublateritium (strain FD-334 SS-4)</name>
    <dbReference type="NCBI Taxonomy" id="945553"/>
    <lineage>
        <taxon>Eukaryota</taxon>
        <taxon>Fungi</taxon>
        <taxon>Dikarya</taxon>
        <taxon>Basidiomycota</taxon>
        <taxon>Agaricomycotina</taxon>
        <taxon>Agaricomycetes</taxon>
        <taxon>Agaricomycetidae</taxon>
        <taxon>Agaricales</taxon>
        <taxon>Agaricineae</taxon>
        <taxon>Strophariaceae</taxon>
        <taxon>Hypholoma</taxon>
    </lineage>
</organism>
<dbReference type="Proteomes" id="UP000054270">
    <property type="component" value="Unassembled WGS sequence"/>
</dbReference>
<dbReference type="PANTHER" id="PTHR10039:SF17">
    <property type="entry name" value="FUNGAL STAND N-TERMINAL GOODBYE DOMAIN-CONTAINING PROTEIN-RELATED"/>
    <property type="match status" value="1"/>
</dbReference>
<dbReference type="PROSITE" id="PS50837">
    <property type="entry name" value="NACHT"/>
    <property type="match status" value="1"/>
</dbReference>
<keyword evidence="4" id="KW-1185">Reference proteome</keyword>
<feature type="domain" description="NACHT" evidence="2">
    <location>
        <begin position="90"/>
        <end position="206"/>
    </location>
</feature>
<protein>
    <recommendedName>
        <fullName evidence="2">NACHT domain-containing protein</fullName>
    </recommendedName>
</protein>
<accession>A0A0D2P918</accession>
<dbReference type="InterPro" id="IPR027417">
    <property type="entry name" value="P-loop_NTPase"/>
</dbReference>
<name>A0A0D2P918_HYPSF</name>
<keyword evidence="1" id="KW-0677">Repeat</keyword>
<dbReference type="OrthoDB" id="3039175at2759"/>
<dbReference type="SUPFAM" id="SSF52540">
    <property type="entry name" value="P-loop containing nucleoside triphosphate hydrolases"/>
    <property type="match status" value="1"/>
</dbReference>
<dbReference type="InterPro" id="IPR007111">
    <property type="entry name" value="NACHT_NTPase"/>
</dbReference>